<comment type="caution">
    <text evidence="2">The sequence shown here is derived from an EMBL/GenBank/DDBJ whole genome shotgun (WGS) entry which is preliminary data.</text>
</comment>
<protein>
    <submittedName>
        <fullName evidence="2">Uncharacterized protein</fullName>
    </submittedName>
</protein>
<proteinExistence type="predicted"/>
<accession>A0A1R1XQ45</accession>
<keyword evidence="3" id="KW-1185">Reference proteome</keyword>
<dbReference type="Proteomes" id="UP000187283">
    <property type="component" value="Unassembled WGS sequence"/>
</dbReference>
<name>A0A1R1XQ45_9FUNG</name>
<evidence type="ECO:0000313" key="3">
    <source>
        <dbReference type="Proteomes" id="UP000187283"/>
    </source>
</evidence>
<gene>
    <name evidence="2" type="ORF">AYI70_g6422</name>
</gene>
<reference evidence="2 3" key="1">
    <citation type="submission" date="2017-01" db="EMBL/GenBank/DDBJ databases">
        <authorList>
            <person name="Mah S.A."/>
            <person name="Swanson W.J."/>
            <person name="Moy G.W."/>
            <person name="Vacquier V.D."/>
        </authorList>
    </citation>
    <scope>NUCLEOTIDE SEQUENCE [LARGE SCALE GENOMIC DNA]</scope>
    <source>
        <strain evidence="2 3">GSMNP</strain>
    </source>
</reference>
<dbReference type="AlphaFoldDB" id="A0A1R1XQ45"/>
<feature type="non-terminal residue" evidence="2">
    <location>
        <position position="21"/>
    </location>
</feature>
<dbReference type="EMBL" id="LSSN01002247">
    <property type="protein sequence ID" value="OMJ16716.1"/>
    <property type="molecule type" value="Genomic_DNA"/>
</dbReference>
<evidence type="ECO:0000256" key="1">
    <source>
        <dbReference type="SAM" id="MobiDB-lite"/>
    </source>
</evidence>
<sequence>MSSEQNFPKERKLYRPATELV</sequence>
<feature type="region of interest" description="Disordered" evidence="1">
    <location>
        <begin position="1"/>
        <end position="21"/>
    </location>
</feature>
<organism evidence="2 3">
    <name type="scientific">Smittium culicis</name>
    <dbReference type="NCBI Taxonomy" id="133412"/>
    <lineage>
        <taxon>Eukaryota</taxon>
        <taxon>Fungi</taxon>
        <taxon>Fungi incertae sedis</taxon>
        <taxon>Zoopagomycota</taxon>
        <taxon>Kickxellomycotina</taxon>
        <taxon>Harpellomycetes</taxon>
        <taxon>Harpellales</taxon>
        <taxon>Legeriomycetaceae</taxon>
        <taxon>Smittium</taxon>
    </lineage>
</organism>
<evidence type="ECO:0000313" key="2">
    <source>
        <dbReference type="EMBL" id="OMJ16716.1"/>
    </source>
</evidence>